<accession>A0A077Z801</accession>
<feature type="region of interest" description="Disordered" evidence="1">
    <location>
        <begin position="1"/>
        <end position="25"/>
    </location>
</feature>
<evidence type="ECO:0000256" key="1">
    <source>
        <dbReference type="SAM" id="MobiDB-lite"/>
    </source>
</evidence>
<organism evidence="2 3">
    <name type="scientific">Trichuris trichiura</name>
    <name type="common">Whipworm</name>
    <name type="synonym">Trichocephalus trichiurus</name>
    <dbReference type="NCBI Taxonomy" id="36087"/>
    <lineage>
        <taxon>Eukaryota</taxon>
        <taxon>Metazoa</taxon>
        <taxon>Ecdysozoa</taxon>
        <taxon>Nematoda</taxon>
        <taxon>Enoplea</taxon>
        <taxon>Dorylaimia</taxon>
        <taxon>Trichinellida</taxon>
        <taxon>Trichuridae</taxon>
        <taxon>Trichuris</taxon>
    </lineage>
</organism>
<dbReference type="Proteomes" id="UP000030665">
    <property type="component" value="Unassembled WGS sequence"/>
</dbReference>
<feature type="region of interest" description="Disordered" evidence="1">
    <location>
        <begin position="85"/>
        <end position="222"/>
    </location>
</feature>
<dbReference type="EMBL" id="HG806030">
    <property type="protein sequence ID" value="CDW56346.1"/>
    <property type="molecule type" value="Genomic_DNA"/>
</dbReference>
<dbReference type="OrthoDB" id="10455596at2759"/>
<proteinExistence type="predicted"/>
<feature type="compositionally biased region" description="Basic and acidic residues" evidence="1">
    <location>
        <begin position="156"/>
        <end position="197"/>
    </location>
</feature>
<name>A0A077Z801_TRITR</name>
<protein>
    <submittedName>
        <fullName evidence="2">Uncharacterized protein</fullName>
    </submittedName>
</protein>
<feature type="compositionally biased region" description="Basic residues" evidence="1">
    <location>
        <begin position="13"/>
        <end position="24"/>
    </location>
</feature>
<feature type="region of interest" description="Disordered" evidence="1">
    <location>
        <begin position="41"/>
        <end position="70"/>
    </location>
</feature>
<reference evidence="2" key="2">
    <citation type="submission" date="2014-03" db="EMBL/GenBank/DDBJ databases">
        <title>The whipworm genome and dual-species transcriptomics of an intimate host-pathogen interaction.</title>
        <authorList>
            <person name="Foth B.J."/>
            <person name="Tsai I.J."/>
            <person name="Reid A.J."/>
            <person name="Bancroft A.J."/>
            <person name="Nichol S."/>
            <person name="Tracey A."/>
            <person name="Holroyd N."/>
            <person name="Cotton J.A."/>
            <person name="Stanley E.J."/>
            <person name="Zarowiecki M."/>
            <person name="Liu J.Z."/>
            <person name="Huckvale T."/>
            <person name="Cooper P.J."/>
            <person name="Grencis R.K."/>
            <person name="Berriman M."/>
        </authorList>
    </citation>
    <scope>NUCLEOTIDE SEQUENCE [LARGE SCALE GENOMIC DNA]</scope>
</reference>
<gene>
    <name evidence="2" type="ORF">TTRE_0000462301</name>
</gene>
<dbReference type="AlphaFoldDB" id="A0A077Z801"/>
<evidence type="ECO:0000313" key="2">
    <source>
        <dbReference type="EMBL" id="CDW56346.1"/>
    </source>
</evidence>
<feature type="compositionally biased region" description="Basic and acidic residues" evidence="1">
    <location>
        <begin position="208"/>
        <end position="222"/>
    </location>
</feature>
<feature type="compositionally biased region" description="Basic and acidic residues" evidence="1">
    <location>
        <begin position="101"/>
        <end position="119"/>
    </location>
</feature>
<keyword evidence="3" id="KW-1185">Reference proteome</keyword>
<reference evidence="2" key="1">
    <citation type="submission" date="2014-01" db="EMBL/GenBank/DDBJ databases">
        <authorList>
            <person name="Aslett M."/>
        </authorList>
    </citation>
    <scope>NUCLEOTIDE SEQUENCE</scope>
</reference>
<evidence type="ECO:0000313" key="3">
    <source>
        <dbReference type="Proteomes" id="UP000030665"/>
    </source>
</evidence>
<feature type="compositionally biased region" description="Acidic residues" evidence="1">
    <location>
        <begin position="46"/>
        <end position="69"/>
    </location>
</feature>
<sequence length="284" mass="31959">MKGESVSRNNGGLRRKKGRQKRQVLSKEEYLKRLPIGIGKRVTLDDGSDPMEEFDLDDPLCPSSDDDDAPLNRLLLDRWISESDDEDFSKALSADPQFVKGKKEADEKEQSKSFQRRELLPTAKIVEKVQQAAREGKTPQKEIPPTPPNSPAEAKSAQDEAKSNSNTEDGHKAAKPDAASKGKAADETVEENKDDKQQQPPTAYANKVEGEENTSKSNRFEEIEDWKTAVLREIAARRHDLVVSPYDEGIPVWMKPITDLEKRDTESEPMEEDKESHEDSESQD</sequence>
<feature type="compositionally biased region" description="Basic and acidic residues" evidence="1">
    <location>
        <begin position="274"/>
        <end position="284"/>
    </location>
</feature>
<feature type="region of interest" description="Disordered" evidence="1">
    <location>
        <begin position="257"/>
        <end position="284"/>
    </location>
</feature>